<name>A0A679JDG1_9HYPH</name>
<accession>A0A679JDG1</accession>
<proteinExistence type="predicted"/>
<keyword evidence="1" id="KW-0812">Transmembrane</keyword>
<gene>
    <name evidence="2" type="ORF">MBUL_03866</name>
</gene>
<sequence length="41" mass="4522">MLDLILYISASVCGVGCLGLWALREPPVSYPRVEWDDDVIG</sequence>
<evidence type="ECO:0000313" key="2">
    <source>
        <dbReference type="EMBL" id="CAA2106833.1"/>
    </source>
</evidence>
<evidence type="ECO:0000256" key="1">
    <source>
        <dbReference type="SAM" id="Phobius"/>
    </source>
</evidence>
<dbReference type="AlphaFoldDB" id="A0A679JDG1"/>
<feature type="transmembrane region" description="Helical" evidence="1">
    <location>
        <begin position="6"/>
        <end position="23"/>
    </location>
</feature>
<dbReference type="EMBL" id="LR743504">
    <property type="protein sequence ID" value="CAA2106833.1"/>
    <property type="molecule type" value="Genomic_DNA"/>
</dbReference>
<organism evidence="2">
    <name type="scientific">Methylobacterium bullatum</name>
    <dbReference type="NCBI Taxonomy" id="570505"/>
    <lineage>
        <taxon>Bacteria</taxon>
        <taxon>Pseudomonadati</taxon>
        <taxon>Pseudomonadota</taxon>
        <taxon>Alphaproteobacteria</taxon>
        <taxon>Hyphomicrobiales</taxon>
        <taxon>Methylobacteriaceae</taxon>
        <taxon>Methylobacterium</taxon>
    </lineage>
</organism>
<keyword evidence="1" id="KW-0472">Membrane</keyword>
<keyword evidence="1" id="KW-1133">Transmembrane helix</keyword>
<protein>
    <submittedName>
        <fullName evidence="2">Uncharacterized protein</fullName>
    </submittedName>
</protein>
<reference evidence="2" key="1">
    <citation type="submission" date="2019-12" db="EMBL/GenBank/DDBJ databases">
        <authorList>
            <person name="Cremers G."/>
        </authorList>
    </citation>
    <scope>NUCLEOTIDE SEQUENCE</scope>
    <source>
        <strain evidence="2">Mbul1</strain>
    </source>
</reference>